<dbReference type="SUPFAM" id="SSF52402">
    <property type="entry name" value="Adenine nucleotide alpha hydrolases-like"/>
    <property type="match status" value="1"/>
</dbReference>
<keyword evidence="4" id="KW-0274">FAD</keyword>
<evidence type="ECO:0000313" key="6">
    <source>
        <dbReference type="EMBL" id="MBA8826462.1"/>
    </source>
</evidence>
<feature type="binding site" evidence="4">
    <location>
        <begin position="233"/>
        <end position="234"/>
    </location>
    <ligand>
        <name>FAD</name>
        <dbReference type="ChEBI" id="CHEBI:57692"/>
    </ligand>
</feature>
<feature type="binding site" evidence="4">
    <location>
        <position position="208"/>
    </location>
    <ligand>
        <name>FAD</name>
        <dbReference type="ChEBI" id="CHEBI:57692"/>
    </ligand>
</feature>
<feature type="domain" description="Electron transfer flavoprotein alpha/beta-subunit N-terminal" evidence="5">
    <location>
        <begin position="2"/>
        <end position="189"/>
    </location>
</feature>
<sequence length="326" mass="33309">MLLVLVEDDSGAVSGASREALALAHELATKLDVPVHAATFGTGEFTTTLSAHGASVLHRIEGPFADDCSPEVRGAALGELIRSAGATGVLAAGSEWGNEIMAHAAARTGEAFASNCVEVDAGREWSLTRVRGGGMLLEEAELSGAVKFVSLVPGSVEPTEVTAPGEVATESFVPEHVDDLVHSKLVERTTSGTGASLATARVIVSGGRGVGSAEGFASLEELAGLLGGAVGCSRVATNSGWRPHSDQVGLTGTKIAADLYIACGISGATQHWVGCMGAKSILAVNTDPEAPLVSRADYAVIGDIHQILPAVVERARERKKEVQGAV</sequence>
<evidence type="ECO:0000256" key="2">
    <source>
        <dbReference type="ARBA" id="ARBA00011355"/>
    </source>
</evidence>
<comment type="caution">
    <text evidence="6">The sequence shown here is derived from an EMBL/GenBank/DDBJ whole genome shotgun (WGS) entry which is preliminary data.</text>
</comment>
<dbReference type="PANTHER" id="PTHR43153:SF1">
    <property type="entry name" value="ELECTRON TRANSFER FLAVOPROTEIN SUBUNIT ALPHA, MITOCHONDRIAL"/>
    <property type="match status" value="1"/>
</dbReference>
<dbReference type="PANTHER" id="PTHR43153">
    <property type="entry name" value="ELECTRON TRANSFER FLAVOPROTEIN ALPHA"/>
    <property type="match status" value="1"/>
</dbReference>
<comment type="subunit">
    <text evidence="2">Heterodimer of an alpha and a beta subunit.</text>
</comment>
<comment type="cofactor">
    <cofactor evidence="4">
        <name>FAD</name>
        <dbReference type="ChEBI" id="CHEBI:57692"/>
    </cofactor>
    <text evidence="4">Binds 1 FAD per dimer.</text>
</comment>
<dbReference type="EMBL" id="JACGWZ010000005">
    <property type="protein sequence ID" value="MBA8826462.1"/>
    <property type="molecule type" value="Genomic_DNA"/>
</dbReference>
<proteinExistence type="inferred from homology"/>
<dbReference type="Gene3D" id="3.40.50.620">
    <property type="entry name" value="HUPs"/>
    <property type="match status" value="1"/>
</dbReference>
<keyword evidence="7" id="KW-1185">Reference proteome</keyword>
<dbReference type="InterPro" id="IPR014729">
    <property type="entry name" value="Rossmann-like_a/b/a_fold"/>
</dbReference>
<dbReference type="GO" id="GO:0009055">
    <property type="term" value="F:electron transfer activity"/>
    <property type="evidence" value="ECO:0007669"/>
    <property type="project" value="InterPro"/>
</dbReference>
<evidence type="ECO:0000259" key="5">
    <source>
        <dbReference type="SMART" id="SM00893"/>
    </source>
</evidence>
<dbReference type="SUPFAM" id="SSF52467">
    <property type="entry name" value="DHS-like NAD/FAD-binding domain"/>
    <property type="match status" value="1"/>
</dbReference>
<evidence type="ECO:0000256" key="1">
    <source>
        <dbReference type="ARBA" id="ARBA00005817"/>
    </source>
</evidence>
<dbReference type="AlphaFoldDB" id="A0A839DWW4"/>
<dbReference type="GO" id="GO:0033539">
    <property type="term" value="P:fatty acid beta-oxidation using acyl-CoA dehydrogenase"/>
    <property type="evidence" value="ECO:0007669"/>
    <property type="project" value="TreeGrafter"/>
</dbReference>
<evidence type="ECO:0000313" key="7">
    <source>
        <dbReference type="Proteomes" id="UP000569329"/>
    </source>
</evidence>
<dbReference type="PIRSF" id="PIRSF000089">
    <property type="entry name" value="Electra_flavoP_a"/>
    <property type="match status" value="1"/>
</dbReference>
<feature type="binding site" evidence="4">
    <location>
        <begin position="264"/>
        <end position="271"/>
    </location>
    <ligand>
        <name>FAD</name>
        <dbReference type="ChEBI" id="CHEBI:57692"/>
    </ligand>
</feature>
<dbReference type="InterPro" id="IPR014730">
    <property type="entry name" value="ETF_a/b_N"/>
</dbReference>
<feature type="binding site" evidence="4">
    <location>
        <begin position="303"/>
        <end position="304"/>
    </location>
    <ligand>
        <name>FAD</name>
        <dbReference type="ChEBI" id="CHEBI:57692"/>
    </ligand>
</feature>
<protein>
    <submittedName>
        <fullName evidence="6">Electron transfer flavoprotein alpha subunit</fullName>
    </submittedName>
</protein>
<dbReference type="InterPro" id="IPR029035">
    <property type="entry name" value="DHS-like_NAD/FAD-binding_dom"/>
</dbReference>
<name>A0A839DWW4_9PSEU</name>
<reference evidence="6 7" key="1">
    <citation type="submission" date="2020-07" db="EMBL/GenBank/DDBJ databases">
        <title>Sequencing the genomes of 1000 actinobacteria strains.</title>
        <authorList>
            <person name="Klenk H.-P."/>
        </authorList>
    </citation>
    <scope>NUCLEOTIDE SEQUENCE [LARGE SCALE GENOMIC DNA]</scope>
    <source>
        <strain evidence="6 7">DSM 45975</strain>
    </source>
</reference>
<dbReference type="Gene3D" id="3.40.50.1220">
    <property type="entry name" value="TPP-binding domain"/>
    <property type="match status" value="1"/>
</dbReference>
<dbReference type="SMART" id="SM00893">
    <property type="entry name" value="ETF"/>
    <property type="match status" value="1"/>
</dbReference>
<comment type="function">
    <text evidence="3">The electron transfer flavoprotein serves as a specific electron acceptor for other dehydrogenases. It transfers the electrons to the main respiratory chain via ETF-ubiquinone oxidoreductase (ETF dehydrogenase).</text>
</comment>
<dbReference type="Proteomes" id="UP000569329">
    <property type="component" value="Unassembled WGS sequence"/>
</dbReference>
<dbReference type="GO" id="GO:0050660">
    <property type="term" value="F:flavin adenine dinucleotide binding"/>
    <property type="evidence" value="ECO:0007669"/>
    <property type="project" value="InterPro"/>
</dbReference>
<keyword evidence="4" id="KW-0285">Flavoprotein</keyword>
<dbReference type="Pfam" id="PF00766">
    <property type="entry name" value="ETF_alpha"/>
    <property type="match status" value="1"/>
</dbReference>
<dbReference type="Pfam" id="PF01012">
    <property type="entry name" value="ETF"/>
    <property type="match status" value="1"/>
</dbReference>
<accession>A0A839DWW4</accession>
<comment type="similarity">
    <text evidence="1">Belongs to the ETF alpha-subunit/FixB family.</text>
</comment>
<evidence type="ECO:0000256" key="4">
    <source>
        <dbReference type="PIRSR" id="PIRSR000089-1"/>
    </source>
</evidence>
<gene>
    <name evidence="6" type="ORF">FHX42_003838</name>
</gene>
<dbReference type="InterPro" id="IPR001308">
    <property type="entry name" value="ETF_a/FixB"/>
</dbReference>
<dbReference type="InterPro" id="IPR014731">
    <property type="entry name" value="ETF_asu_C"/>
</dbReference>
<feature type="binding site" evidence="4">
    <location>
        <begin position="247"/>
        <end position="251"/>
    </location>
    <ligand>
        <name>FAD</name>
        <dbReference type="ChEBI" id="CHEBI:57692"/>
    </ligand>
</feature>
<dbReference type="RefSeq" id="WP_182545667.1">
    <property type="nucleotide sequence ID" value="NZ_JACGWZ010000005.1"/>
</dbReference>
<organism evidence="6 7">
    <name type="scientific">Halosaccharopolyspora lacisalsi</name>
    <dbReference type="NCBI Taxonomy" id="1000566"/>
    <lineage>
        <taxon>Bacteria</taxon>
        <taxon>Bacillati</taxon>
        <taxon>Actinomycetota</taxon>
        <taxon>Actinomycetes</taxon>
        <taxon>Pseudonocardiales</taxon>
        <taxon>Pseudonocardiaceae</taxon>
        <taxon>Halosaccharopolyspora</taxon>
    </lineage>
</organism>
<evidence type="ECO:0000256" key="3">
    <source>
        <dbReference type="ARBA" id="ARBA00025649"/>
    </source>
</evidence>
<feature type="binding site" evidence="4">
    <location>
        <position position="285"/>
    </location>
    <ligand>
        <name>FAD</name>
        <dbReference type="ChEBI" id="CHEBI:57692"/>
    </ligand>
</feature>